<gene>
    <name evidence="1" type="ORF">L5515_018384</name>
</gene>
<name>A0AAE9JRI8_CAEBR</name>
<dbReference type="EMBL" id="CP092625">
    <property type="protein sequence ID" value="UMM42625.1"/>
    <property type="molecule type" value="Genomic_DNA"/>
</dbReference>
<accession>A0AAE9JRI8</accession>
<keyword evidence="2" id="KW-1185">Reference proteome</keyword>
<sequence length="76" mass="8705">MPFKLVCKNANTSNYLTIIRMVHLNINRGQPFSNQKITYCGLDQKILRQTMAQDVSRSFGTVGGELRDETRKDVEN</sequence>
<evidence type="ECO:0000313" key="2">
    <source>
        <dbReference type="Proteomes" id="UP000829354"/>
    </source>
</evidence>
<dbReference type="AlphaFoldDB" id="A0AAE9JRI8"/>
<reference evidence="1 2" key="1">
    <citation type="submission" date="2022-04" db="EMBL/GenBank/DDBJ databases">
        <title>Chromosome-level reference genomes for two strains of Caenorhabditis briggsae: an improved platform for comparative genomics.</title>
        <authorList>
            <person name="Stevens L."/>
            <person name="Andersen E."/>
        </authorList>
    </citation>
    <scope>NUCLEOTIDE SEQUENCE [LARGE SCALE GENOMIC DNA]</scope>
    <source>
        <strain evidence="1">VX34</strain>
        <tissue evidence="1">Whole-organism</tissue>
    </source>
</reference>
<organism evidence="1 2">
    <name type="scientific">Caenorhabditis briggsae</name>
    <dbReference type="NCBI Taxonomy" id="6238"/>
    <lineage>
        <taxon>Eukaryota</taxon>
        <taxon>Metazoa</taxon>
        <taxon>Ecdysozoa</taxon>
        <taxon>Nematoda</taxon>
        <taxon>Chromadorea</taxon>
        <taxon>Rhabditida</taxon>
        <taxon>Rhabditina</taxon>
        <taxon>Rhabditomorpha</taxon>
        <taxon>Rhabditoidea</taxon>
        <taxon>Rhabditidae</taxon>
        <taxon>Peloderinae</taxon>
        <taxon>Caenorhabditis</taxon>
    </lineage>
</organism>
<evidence type="ECO:0000313" key="1">
    <source>
        <dbReference type="EMBL" id="UMM42625.1"/>
    </source>
</evidence>
<dbReference type="Proteomes" id="UP000829354">
    <property type="component" value="Chromosome X"/>
</dbReference>
<proteinExistence type="predicted"/>
<protein>
    <submittedName>
        <fullName evidence="1">Uncharacterized protein</fullName>
    </submittedName>
</protein>